<accession>A0ABW8SFW0</accession>
<evidence type="ECO:0000313" key="3">
    <source>
        <dbReference type="Proteomes" id="UP001623660"/>
    </source>
</evidence>
<keyword evidence="1" id="KW-0812">Transmembrane</keyword>
<sequence length="514" mass="61274">MKNIQNFNGKLILDQNDFPKLSETIYYLICTYTLIVTAIFSWAILQSSIESNKLAKEIKNKEDNKENEVIRENALIVYYDLILGIKDLRKLYVSRIINQKSAVPKKLFFSNEWIKNVAVLKNHLSSDEMSCIYNLYGRFLTIAALLDERQTKKDYFESLDEEINNLSYEIYSSIFPKEFLKSYEDDEVKLLNRKYYALLGRLRYLTYKKEEIKMLTDSDNVFTVYLGENISYKGELKNEKYNGRGCYYSIDSKNLKYEGLFENGYFVSGVTKEFYDNGNRMYEVEYKNSNKIKGKLFYKNNDKLCYDGEFDGDGIKNGFVETYYTNHNIHYRGDVKDNKHEGYGVEHYNNKSNSVRYDGNWIQGIIQSGKYFGKGERDIKHFEGEFRNSKPYNGQIKYGNLYFEKTINGFEGEIKEGEPYEGKGMVFFRDYLDRDYETYSYICEEEENSYAEFDEDYDLDIERQYRESRFKNTKDRFSRWEEYIEAEWKNGQFEIKDVNDILNKEIFTYENENQ</sequence>
<gene>
    <name evidence="2" type="ORF">ACJDU8_02355</name>
</gene>
<evidence type="ECO:0000313" key="2">
    <source>
        <dbReference type="EMBL" id="MFL0194418.1"/>
    </source>
</evidence>
<dbReference type="SUPFAM" id="SSF82185">
    <property type="entry name" value="Histone H3 K4-specific methyltransferase SET7/9 N-terminal domain"/>
    <property type="match status" value="1"/>
</dbReference>
<evidence type="ECO:0000256" key="1">
    <source>
        <dbReference type="SAM" id="Phobius"/>
    </source>
</evidence>
<keyword evidence="1" id="KW-0472">Membrane</keyword>
<keyword evidence="3" id="KW-1185">Reference proteome</keyword>
<dbReference type="Proteomes" id="UP001623660">
    <property type="component" value="Unassembled WGS sequence"/>
</dbReference>
<dbReference type="RefSeq" id="WP_406790538.1">
    <property type="nucleotide sequence ID" value="NZ_JBJHZX010000002.1"/>
</dbReference>
<comment type="caution">
    <text evidence="2">The sequence shown here is derived from an EMBL/GenBank/DDBJ whole genome shotgun (WGS) entry which is preliminary data.</text>
</comment>
<keyword evidence="1" id="KW-1133">Transmembrane helix</keyword>
<dbReference type="Gene3D" id="2.20.110.10">
    <property type="entry name" value="Histone H3 K4-specific methyltransferase SET7/9 N-terminal domain"/>
    <property type="match status" value="1"/>
</dbReference>
<feature type="transmembrane region" description="Helical" evidence="1">
    <location>
        <begin position="25"/>
        <end position="45"/>
    </location>
</feature>
<organism evidence="2 3">
    <name type="scientific">Candidatus Clostridium eludens</name>
    <dbReference type="NCBI Taxonomy" id="3381663"/>
    <lineage>
        <taxon>Bacteria</taxon>
        <taxon>Bacillati</taxon>
        <taxon>Bacillota</taxon>
        <taxon>Clostridia</taxon>
        <taxon>Eubacteriales</taxon>
        <taxon>Clostridiaceae</taxon>
        <taxon>Clostridium</taxon>
    </lineage>
</organism>
<reference evidence="2 3" key="1">
    <citation type="submission" date="2024-11" db="EMBL/GenBank/DDBJ databases">
        <authorList>
            <person name="Heng Y.C."/>
            <person name="Lim A.C.H."/>
            <person name="Lee J.K.Y."/>
            <person name="Kittelmann S."/>
        </authorList>
    </citation>
    <scope>NUCLEOTIDE SEQUENCE [LARGE SCALE GENOMIC DNA]</scope>
    <source>
        <strain evidence="2 3">WILCCON 0269</strain>
    </source>
</reference>
<dbReference type="EMBL" id="JBJHZX010000002">
    <property type="protein sequence ID" value="MFL0194418.1"/>
    <property type="molecule type" value="Genomic_DNA"/>
</dbReference>
<evidence type="ECO:0008006" key="4">
    <source>
        <dbReference type="Google" id="ProtNLM"/>
    </source>
</evidence>
<protein>
    <recommendedName>
        <fullName evidence="4">MORN repeat protein</fullName>
    </recommendedName>
</protein>
<proteinExistence type="predicted"/>
<name>A0ABW8SFW0_9CLOT</name>